<dbReference type="PANTHER" id="PTHR45688">
    <property type="match status" value="1"/>
</dbReference>
<evidence type="ECO:0000256" key="5">
    <source>
        <dbReference type="ARBA" id="ARBA00022576"/>
    </source>
</evidence>
<evidence type="ECO:0000313" key="8">
    <source>
        <dbReference type="EMBL" id="SHM73798.1"/>
    </source>
</evidence>
<dbReference type="Gene3D" id="3.40.640.10">
    <property type="entry name" value="Type I PLP-dependent aspartate aminotransferase-like (Major domain)"/>
    <property type="match status" value="1"/>
</dbReference>
<reference evidence="8 9" key="1">
    <citation type="submission" date="2016-11" db="EMBL/GenBank/DDBJ databases">
        <authorList>
            <person name="Jaros S."/>
            <person name="Januszkiewicz K."/>
            <person name="Wedrychowicz H."/>
        </authorList>
    </citation>
    <scope>NUCLEOTIDE SEQUENCE [LARGE SCALE GENOMIC DNA]</scope>
    <source>
        <strain evidence="8 9">DSM 15930</strain>
    </source>
</reference>
<dbReference type="AlphaFoldDB" id="A0A1M7L7N4"/>
<dbReference type="InterPro" id="IPR015422">
    <property type="entry name" value="PyrdxlP-dep_Trfase_small"/>
</dbReference>
<protein>
    <recommendedName>
        <fullName evidence="4">alanine--glyoxylate transaminase</fullName>
        <ecNumber evidence="4">2.6.1.44</ecNumber>
    </recommendedName>
</protein>
<dbReference type="EMBL" id="FRCP01000015">
    <property type="protein sequence ID" value="SHM73798.1"/>
    <property type="molecule type" value="Genomic_DNA"/>
</dbReference>
<keyword evidence="9" id="KW-1185">Reference proteome</keyword>
<evidence type="ECO:0000256" key="4">
    <source>
        <dbReference type="ARBA" id="ARBA00013049"/>
    </source>
</evidence>
<comment type="similarity">
    <text evidence="2">Belongs to the class-III pyridoxal-phosphate-dependent aminotransferase family.</text>
</comment>
<dbReference type="PANTHER" id="PTHR45688:SF3">
    <property type="entry name" value="ALANINE--GLYOXYLATE AMINOTRANSFERASE 2, MITOCHONDRIAL"/>
    <property type="match status" value="1"/>
</dbReference>
<evidence type="ECO:0000256" key="2">
    <source>
        <dbReference type="ARBA" id="ARBA00008954"/>
    </source>
</evidence>
<accession>A0A1M7L7N4</accession>
<sequence>MYSSKEIVQMRKDYLMPCLGYFYKNPPVFVKGEMQYLYDATGKKYLDFFAGVSVMNCGHSNPDILNKVMGQLSSLQHLTNVYLTSPVVELAKKLSEVLPGDLHNSFFCMSGSEANEGAMLLARIYTGKRKFIALNNSLHGRTYLTMSATDIPMWRADPYLTDDVYFISSSPDRILSDLEAVLEKDNDIAAFICEPIQGNGGIITPPDWYYTEISRLLKRYGVLFICDEVQTGFARTGTMFAIEQYNVVPDIMTMS</sequence>
<keyword evidence="5 8" id="KW-0032">Aminotransferase</keyword>
<gene>
    <name evidence="8" type="ORF">SAMN02746066_03123</name>
</gene>
<dbReference type="RefSeq" id="WP_139241780.1">
    <property type="nucleotide sequence ID" value="NZ_FRCP01000015.1"/>
</dbReference>
<keyword evidence="7" id="KW-0663">Pyridoxal phosphate</keyword>
<evidence type="ECO:0000256" key="7">
    <source>
        <dbReference type="ARBA" id="ARBA00022898"/>
    </source>
</evidence>
<dbReference type="GO" id="GO:0030170">
    <property type="term" value="F:pyridoxal phosphate binding"/>
    <property type="evidence" value="ECO:0007669"/>
    <property type="project" value="InterPro"/>
</dbReference>
<dbReference type="Gene3D" id="3.90.1150.10">
    <property type="entry name" value="Aspartate Aminotransferase, domain 1"/>
    <property type="match status" value="1"/>
</dbReference>
<dbReference type="InterPro" id="IPR015424">
    <property type="entry name" value="PyrdxlP-dep_Trfase"/>
</dbReference>
<keyword evidence="6 8" id="KW-0808">Transferase</keyword>
<comment type="subunit">
    <text evidence="3">Homotetramer.</text>
</comment>
<evidence type="ECO:0000256" key="6">
    <source>
        <dbReference type="ARBA" id="ARBA00022679"/>
    </source>
</evidence>
<evidence type="ECO:0000313" key="9">
    <source>
        <dbReference type="Proteomes" id="UP000184038"/>
    </source>
</evidence>
<dbReference type="Proteomes" id="UP000184038">
    <property type="component" value="Unassembled WGS sequence"/>
</dbReference>
<dbReference type="GO" id="GO:0008453">
    <property type="term" value="F:alanine-glyoxylate transaminase activity"/>
    <property type="evidence" value="ECO:0007669"/>
    <property type="project" value="UniProtKB-EC"/>
</dbReference>
<dbReference type="EC" id="2.6.1.44" evidence="4"/>
<feature type="non-terminal residue" evidence="8">
    <location>
        <position position="255"/>
    </location>
</feature>
<dbReference type="Pfam" id="PF00202">
    <property type="entry name" value="Aminotran_3"/>
    <property type="match status" value="1"/>
</dbReference>
<dbReference type="SUPFAM" id="SSF53383">
    <property type="entry name" value="PLP-dependent transferases"/>
    <property type="match status" value="1"/>
</dbReference>
<dbReference type="InterPro" id="IPR015421">
    <property type="entry name" value="PyrdxlP-dep_Trfase_major"/>
</dbReference>
<proteinExistence type="inferred from homology"/>
<name>A0A1M7L7N4_9FIRM</name>
<dbReference type="STRING" id="1120996.SAMN02746066_03123"/>
<comment type="cofactor">
    <cofactor evidence="1">
        <name>pyridoxal 5'-phosphate</name>
        <dbReference type="ChEBI" id="CHEBI:597326"/>
    </cofactor>
</comment>
<dbReference type="OrthoDB" id="9807885at2"/>
<dbReference type="CDD" id="cd00610">
    <property type="entry name" value="OAT_like"/>
    <property type="match status" value="1"/>
</dbReference>
<dbReference type="InterPro" id="IPR005814">
    <property type="entry name" value="Aminotrans_3"/>
</dbReference>
<evidence type="ECO:0000256" key="1">
    <source>
        <dbReference type="ARBA" id="ARBA00001933"/>
    </source>
</evidence>
<evidence type="ECO:0000256" key="3">
    <source>
        <dbReference type="ARBA" id="ARBA00011881"/>
    </source>
</evidence>
<organism evidence="8 9">
    <name type="scientific">Anaerosporobacter mobilis DSM 15930</name>
    <dbReference type="NCBI Taxonomy" id="1120996"/>
    <lineage>
        <taxon>Bacteria</taxon>
        <taxon>Bacillati</taxon>
        <taxon>Bacillota</taxon>
        <taxon>Clostridia</taxon>
        <taxon>Lachnospirales</taxon>
        <taxon>Lachnospiraceae</taxon>
        <taxon>Anaerosporobacter</taxon>
    </lineage>
</organism>